<proteinExistence type="predicted"/>
<keyword evidence="1" id="KW-0472">Membrane</keyword>
<name>A0A5B7GBQ2_PORTR</name>
<gene>
    <name evidence="2" type="ORF">E2C01_048886</name>
</gene>
<organism evidence="2 3">
    <name type="scientific">Portunus trituberculatus</name>
    <name type="common">Swimming crab</name>
    <name type="synonym">Neptunus trituberculatus</name>
    <dbReference type="NCBI Taxonomy" id="210409"/>
    <lineage>
        <taxon>Eukaryota</taxon>
        <taxon>Metazoa</taxon>
        <taxon>Ecdysozoa</taxon>
        <taxon>Arthropoda</taxon>
        <taxon>Crustacea</taxon>
        <taxon>Multicrustacea</taxon>
        <taxon>Malacostraca</taxon>
        <taxon>Eumalacostraca</taxon>
        <taxon>Eucarida</taxon>
        <taxon>Decapoda</taxon>
        <taxon>Pleocyemata</taxon>
        <taxon>Brachyura</taxon>
        <taxon>Eubrachyura</taxon>
        <taxon>Portunoidea</taxon>
        <taxon>Portunidae</taxon>
        <taxon>Portuninae</taxon>
        <taxon>Portunus</taxon>
    </lineage>
</organism>
<keyword evidence="3" id="KW-1185">Reference proteome</keyword>
<feature type="transmembrane region" description="Helical" evidence="1">
    <location>
        <begin position="20"/>
        <end position="41"/>
    </location>
</feature>
<dbReference type="OrthoDB" id="6355146at2759"/>
<sequence length="140" mass="15050">MASAPPFVMVIARQVGVPLGVQGVVSSVITVTAVLVRPFIAALADTYPAQRKIIFLALIIIMTATYNPIGFLPPLQPSPHLSGQLMSISFPATNLITNNSRTSLHLFTPRQQQHPLALSPLCRILSPAHAQHLKTASLKL</sequence>
<comment type="caution">
    <text evidence="2">The sequence shown here is derived from an EMBL/GenBank/DDBJ whole genome shotgun (WGS) entry which is preliminary data.</text>
</comment>
<evidence type="ECO:0000313" key="2">
    <source>
        <dbReference type="EMBL" id="MPC54956.1"/>
    </source>
</evidence>
<evidence type="ECO:0000256" key="1">
    <source>
        <dbReference type="SAM" id="Phobius"/>
    </source>
</evidence>
<evidence type="ECO:0000313" key="3">
    <source>
        <dbReference type="Proteomes" id="UP000324222"/>
    </source>
</evidence>
<keyword evidence="1" id="KW-1133">Transmembrane helix</keyword>
<reference evidence="2 3" key="1">
    <citation type="submission" date="2019-05" db="EMBL/GenBank/DDBJ databases">
        <title>Another draft genome of Portunus trituberculatus and its Hox gene families provides insights of decapod evolution.</title>
        <authorList>
            <person name="Jeong J.-H."/>
            <person name="Song I."/>
            <person name="Kim S."/>
            <person name="Choi T."/>
            <person name="Kim D."/>
            <person name="Ryu S."/>
            <person name="Kim W."/>
        </authorList>
    </citation>
    <scope>NUCLEOTIDE SEQUENCE [LARGE SCALE GENOMIC DNA]</scope>
    <source>
        <tissue evidence="2">Muscle</tissue>
    </source>
</reference>
<dbReference type="AlphaFoldDB" id="A0A5B7GBQ2"/>
<feature type="transmembrane region" description="Helical" evidence="1">
    <location>
        <begin position="53"/>
        <end position="72"/>
    </location>
</feature>
<keyword evidence="1" id="KW-0812">Transmembrane</keyword>
<protein>
    <submittedName>
        <fullName evidence="2">Uncharacterized protein</fullName>
    </submittedName>
</protein>
<dbReference type="EMBL" id="VSRR010012770">
    <property type="protein sequence ID" value="MPC54956.1"/>
    <property type="molecule type" value="Genomic_DNA"/>
</dbReference>
<accession>A0A5B7GBQ2</accession>
<dbReference type="SUPFAM" id="SSF103473">
    <property type="entry name" value="MFS general substrate transporter"/>
    <property type="match status" value="1"/>
</dbReference>
<dbReference type="Proteomes" id="UP000324222">
    <property type="component" value="Unassembled WGS sequence"/>
</dbReference>
<dbReference type="InterPro" id="IPR036259">
    <property type="entry name" value="MFS_trans_sf"/>
</dbReference>